<comment type="caution">
    <text evidence="2">The sequence shown here is derived from an EMBL/GenBank/DDBJ whole genome shotgun (WGS) entry which is preliminary data.</text>
</comment>
<sequence>MQIRNLTQDDLPGASALCLDAFMQAVAPTLSAQGIETFTKAAAPLAFAERMQGDNLILACVVQGTLAGLIELKEGRHVAMLFIAPGWQRQGIGTRLMNAALEHARAEVVTVRASLTSVPAYQHYGFSLAGDVGEFAGLVYQPMEKRLPKRALPA</sequence>
<dbReference type="GO" id="GO:0016747">
    <property type="term" value="F:acyltransferase activity, transferring groups other than amino-acyl groups"/>
    <property type="evidence" value="ECO:0007669"/>
    <property type="project" value="InterPro"/>
</dbReference>
<feature type="domain" description="N-acetyltransferase" evidence="1">
    <location>
        <begin position="1"/>
        <end position="148"/>
    </location>
</feature>
<name>A0A399M5S2_9PSED</name>
<evidence type="ECO:0000259" key="1">
    <source>
        <dbReference type="PROSITE" id="PS51186"/>
    </source>
</evidence>
<accession>A0A399M5S2</accession>
<dbReference type="SUPFAM" id="SSF55729">
    <property type="entry name" value="Acyl-CoA N-acyltransferases (Nat)"/>
    <property type="match status" value="1"/>
</dbReference>
<gene>
    <name evidence="2" type="ORF">D0894_14695</name>
</gene>
<dbReference type="AlphaFoldDB" id="A0A399M5S2"/>
<organism evidence="2 3">
    <name type="scientific">Pseudomonas monteilii</name>
    <dbReference type="NCBI Taxonomy" id="76759"/>
    <lineage>
        <taxon>Bacteria</taxon>
        <taxon>Pseudomonadati</taxon>
        <taxon>Pseudomonadota</taxon>
        <taxon>Gammaproteobacteria</taxon>
        <taxon>Pseudomonadales</taxon>
        <taxon>Pseudomonadaceae</taxon>
        <taxon>Pseudomonas</taxon>
    </lineage>
</organism>
<dbReference type="Proteomes" id="UP000265875">
    <property type="component" value="Unassembled WGS sequence"/>
</dbReference>
<dbReference type="Gene3D" id="3.40.630.30">
    <property type="match status" value="1"/>
</dbReference>
<dbReference type="PANTHER" id="PTHR43451:SF1">
    <property type="entry name" value="ACETYLTRANSFERASE"/>
    <property type="match status" value="1"/>
</dbReference>
<proteinExistence type="predicted"/>
<reference evidence="2 3" key="1">
    <citation type="submission" date="2018-08" db="EMBL/GenBank/DDBJ databases">
        <title>Draft genome sequence of the cyanotroph, Pseudomonas monteilii BCN3.</title>
        <authorList>
            <person name="Jones L.B."/>
            <person name="Kunz D.A."/>
        </authorList>
    </citation>
    <scope>NUCLEOTIDE SEQUENCE [LARGE SCALE GENOMIC DNA]</scope>
    <source>
        <strain evidence="2 3">BCN3</strain>
    </source>
</reference>
<dbReference type="InterPro" id="IPR000182">
    <property type="entry name" value="GNAT_dom"/>
</dbReference>
<dbReference type="CDD" id="cd04301">
    <property type="entry name" value="NAT_SF"/>
    <property type="match status" value="1"/>
</dbReference>
<evidence type="ECO:0000313" key="3">
    <source>
        <dbReference type="Proteomes" id="UP000265875"/>
    </source>
</evidence>
<keyword evidence="2" id="KW-0808">Transferase</keyword>
<dbReference type="RefSeq" id="WP_119370305.1">
    <property type="nucleotide sequence ID" value="NZ_QWLL01000032.1"/>
</dbReference>
<dbReference type="EMBL" id="QWLL01000032">
    <property type="protein sequence ID" value="RII77122.1"/>
    <property type="molecule type" value="Genomic_DNA"/>
</dbReference>
<dbReference type="PANTHER" id="PTHR43451">
    <property type="entry name" value="ACETYLTRANSFERASE (GNAT) FAMILY PROTEIN"/>
    <property type="match status" value="1"/>
</dbReference>
<dbReference type="PROSITE" id="PS51186">
    <property type="entry name" value="GNAT"/>
    <property type="match status" value="1"/>
</dbReference>
<protein>
    <submittedName>
        <fullName evidence="2">GNAT family N-acetyltransferase</fullName>
    </submittedName>
</protein>
<dbReference type="InterPro" id="IPR016181">
    <property type="entry name" value="Acyl_CoA_acyltransferase"/>
</dbReference>
<dbReference type="InterPro" id="IPR052564">
    <property type="entry name" value="N-acetyltrans/Recomb-assoc"/>
</dbReference>
<dbReference type="Pfam" id="PF13673">
    <property type="entry name" value="Acetyltransf_10"/>
    <property type="match status" value="1"/>
</dbReference>
<evidence type="ECO:0000313" key="2">
    <source>
        <dbReference type="EMBL" id="RII77122.1"/>
    </source>
</evidence>